<dbReference type="AlphaFoldDB" id="A0AAV5WQ84"/>
<reference evidence="1" key="1">
    <citation type="submission" date="2023-10" db="EMBL/GenBank/DDBJ databases">
        <title>Genome assembly of Pristionchus species.</title>
        <authorList>
            <person name="Yoshida K."/>
            <person name="Sommer R.J."/>
        </authorList>
    </citation>
    <scope>NUCLEOTIDE SEQUENCE</scope>
    <source>
        <strain evidence="1">RS5133</strain>
    </source>
</reference>
<protein>
    <submittedName>
        <fullName evidence="1">Uncharacterized protein</fullName>
    </submittedName>
</protein>
<evidence type="ECO:0000313" key="2">
    <source>
        <dbReference type="Proteomes" id="UP001432322"/>
    </source>
</evidence>
<sequence>LDVSEEQLCVKKAIRDNMACLRETSPYVQRGCTRLCSSFNFPPGERSLTNSSLEEHKHCVFIHCHKMCQESLISRICPSHNRKSAHDAVHAYYTEYQREDLRMYVDETSDEPSSFCRRVSGYEEKAETRSIHLRNVHTLQGIKDRVKELVETL</sequence>
<comment type="caution">
    <text evidence="1">The sequence shown here is derived from an EMBL/GenBank/DDBJ whole genome shotgun (WGS) entry which is preliminary data.</text>
</comment>
<name>A0AAV5WQ84_9BILA</name>
<feature type="non-terminal residue" evidence="1">
    <location>
        <position position="1"/>
    </location>
</feature>
<dbReference type="Proteomes" id="UP001432322">
    <property type="component" value="Unassembled WGS sequence"/>
</dbReference>
<dbReference type="EMBL" id="BTSY01000006">
    <property type="protein sequence ID" value="GMT32670.1"/>
    <property type="molecule type" value="Genomic_DNA"/>
</dbReference>
<accession>A0AAV5WQ84</accession>
<keyword evidence="2" id="KW-1185">Reference proteome</keyword>
<gene>
    <name evidence="1" type="ORF">PFISCL1PPCAC_23967</name>
</gene>
<evidence type="ECO:0000313" key="1">
    <source>
        <dbReference type="EMBL" id="GMT32670.1"/>
    </source>
</evidence>
<organism evidence="1 2">
    <name type="scientific">Pristionchus fissidentatus</name>
    <dbReference type="NCBI Taxonomy" id="1538716"/>
    <lineage>
        <taxon>Eukaryota</taxon>
        <taxon>Metazoa</taxon>
        <taxon>Ecdysozoa</taxon>
        <taxon>Nematoda</taxon>
        <taxon>Chromadorea</taxon>
        <taxon>Rhabditida</taxon>
        <taxon>Rhabditina</taxon>
        <taxon>Diplogasteromorpha</taxon>
        <taxon>Diplogasteroidea</taxon>
        <taxon>Neodiplogasteridae</taxon>
        <taxon>Pristionchus</taxon>
    </lineage>
</organism>
<proteinExistence type="predicted"/>